<feature type="domain" description="N-acetyltransferase" evidence="1">
    <location>
        <begin position="4"/>
        <end position="160"/>
    </location>
</feature>
<reference evidence="2" key="1">
    <citation type="submission" date="2020-11" db="EMBL/GenBank/DDBJ databases">
        <title>Carbohydrate-dependent, anaerobic sulfur respiration: A novel catabolism in halophilic archaea.</title>
        <authorList>
            <person name="Sorokin D.Y."/>
            <person name="Messina E."/>
            <person name="Smedile F."/>
            <person name="La Cono V."/>
            <person name="Hallsworth J.E."/>
            <person name="Yakimov M.M."/>
        </authorList>
    </citation>
    <scope>NUCLEOTIDE SEQUENCE</scope>
    <source>
        <strain evidence="2">HSR12-1</strain>
    </source>
</reference>
<dbReference type="PROSITE" id="PS51186">
    <property type="entry name" value="GNAT"/>
    <property type="match status" value="1"/>
</dbReference>
<evidence type="ECO:0000259" key="1">
    <source>
        <dbReference type="PROSITE" id="PS51186"/>
    </source>
</evidence>
<organism evidence="2 3">
    <name type="scientific">Halapricum desulfuricans</name>
    <dbReference type="NCBI Taxonomy" id="2841257"/>
    <lineage>
        <taxon>Archaea</taxon>
        <taxon>Methanobacteriati</taxon>
        <taxon>Methanobacteriota</taxon>
        <taxon>Stenosarchaea group</taxon>
        <taxon>Halobacteria</taxon>
        <taxon>Halobacteriales</taxon>
        <taxon>Haloarculaceae</taxon>
        <taxon>Halapricum</taxon>
    </lineage>
</organism>
<dbReference type="RefSeq" id="WP_229114328.1">
    <property type="nucleotide sequence ID" value="NZ_CP064787.1"/>
</dbReference>
<dbReference type="Proteomes" id="UP000663525">
    <property type="component" value="Chromosome"/>
</dbReference>
<keyword evidence="2" id="KW-0808">Transferase</keyword>
<accession>A0A897N2C1</accession>
<dbReference type="InterPro" id="IPR052564">
    <property type="entry name" value="N-acetyltrans/Recomb-assoc"/>
</dbReference>
<dbReference type="GeneID" id="68854157"/>
<dbReference type="EMBL" id="CP064787">
    <property type="protein sequence ID" value="QSG04865.1"/>
    <property type="molecule type" value="Genomic_DNA"/>
</dbReference>
<dbReference type="CDD" id="cd04301">
    <property type="entry name" value="NAT_SF"/>
    <property type="match status" value="1"/>
</dbReference>
<dbReference type="AlphaFoldDB" id="A0A897N2C1"/>
<dbReference type="PANTHER" id="PTHR43451:SF1">
    <property type="entry name" value="ACETYLTRANSFERASE"/>
    <property type="match status" value="1"/>
</dbReference>
<evidence type="ECO:0000313" key="3">
    <source>
        <dbReference type="Proteomes" id="UP000663525"/>
    </source>
</evidence>
<sequence length="161" mass="17525">MTDVSVRTAGPDDAGSILEVKRAAISELAASAYTDEQVHAWAPADSALEEYRAATTTDTFQVLVAHGDEPVVGYGVLHTDDCRIEGLFVHPSRARAGIGARLLGHLEANAALLGCRRLSVISSRNATAFYESQGYDRLEDRAREIDGVELEFVLLEKPFRH</sequence>
<name>A0A897N2C1_9EURY</name>
<dbReference type="PANTHER" id="PTHR43451">
    <property type="entry name" value="ACETYLTRANSFERASE (GNAT) FAMILY PROTEIN"/>
    <property type="match status" value="1"/>
</dbReference>
<gene>
    <name evidence="2" type="primary">wecD2</name>
    <name evidence="2" type="ORF">HSR121_0510</name>
</gene>
<dbReference type="InterPro" id="IPR000182">
    <property type="entry name" value="GNAT_dom"/>
</dbReference>
<dbReference type="SUPFAM" id="SSF55729">
    <property type="entry name" value="Acyl-CoA N-acyltransferases (Nat)"/>
    <property type="match status" value="1"/>
</dbReference>
<dbReference type="Gene3D" id="3.40.630.30">
    <property type="match status" value="1"/>
</dbReference>
<dbReference type="Pfam" id="PF13673">
    <property type="entry name" value="Acetyltransf_10"/>
    <property type="match status" value="1"/>
</dbReference>
<protein>
    <submittedName>
        <fullName evidence="2">Acetyltransferase (GNAT) family</fullName>
    </submittedName>
</protein>
<dbReference type="GO" id="GO:0016747">
    <property type="term" value="F:acyltransferase activity, transferring groups other than amino-acyl groups"/>
    <property type="evidence" value="ECO:0007669"/>
    <property type="project" value="InterPro"/>
</dbReference>
<dbReference type="InterPro" id="IPR016181">
    <property type="entry name" value="Acyl_CoA_acyltransferase"/>
</dbReference>
<proteinExistence type="predicted"/>
<evidence type="ECO:0000313" key="2">
    <source>
        <dbReference type="EMBL" id="QSG04865.1"/>
    </source>
</evidence>